<reference evidence="3 4" key="1">
    <citation type="journal article" date="2014" name="Genome Announc.">
        <title>Draft Genome Sequence of Propane- and Butane-Oxidizing Actinobacterium Rhodococcus ruber IEGM 231.</title>
        <authorList>
            <person name="Ivshina I.B."/>
            <person name="Kuyukina M.S."/>
            <person name="Krivoruchko A.V."/>
            <person name="Barbe V."/>
            <person name="Fischer C."/>
        </authorList>
    </citation>
    <scope>NUCLEOTIDE SEQUENCE [LARGE SCALE GENOMIC DNA]</scope>
</reference>
<dbReference type="NCBIfam" id="NF004849">
    <property type="entry name" value="PRK06200.1"/>
    <property type="match status" value="1"/>
</dbReference>
<protein>
    <submittedName>
        <fullName evidence="3">2,3-dihydroxy-2,3-dihydrophenylpropionate dehydrogenase</fullName>
        <ecNumber evidence="3">1.3.1.-</ecNumber>
    </submittedName>
</protein>
<dbReference type="eggNOG" id="COG1028">
    <property type="taxonomic scope" value="Bacteria"/>
</dbReference>
<accession>A0A098BWA2</accession>
<dbReference type="InterPro" id="IPR036291">
    <property type="entry name" value="NAD(P)-bd_dom_sf"/>
</dbReference>
<evidence type="ECO:0000256" key="2">
    <source>
        <dbReference type="ARBA" id="ARBA00023002"/>
    </source>
</evidence>
<name>A0A098BWA2_9NOCA</name>
<evidence type="ECO:0000256" key="1">
    <source>
        <dbReference type="ARBA" id="ARBA00006484"/>
    </source>
</evidence>
<keyword evidence="2 3" id="KW-0560">Oxidoreductase</keyword>
<sequence>MGRLDGRSVLVTGGGSGLGHALVRRFVEDGARVTVLDRSEPKLSALREAFGTGVRTLAGDVTSFADNQEAADLAVREFGALDTFVGNAGVWDFGRSLLDASPDELGTGFDELFSVNVKGYLLGAKAAAPHLKSSRGSMIFTLSNAAFFPGGGGPLYVSSKHAGVGLVRQLAYELAPEVRVNAVAPGGMATDLRGPGAMGLADRSVADAIPIRQMVRDNGALQIEVEPDDYVGAYLYLACRDDSATVTGTVVDVSSWGTPKRTGAV</sequence>
<dbReference type="Gene3D" id="3.40.50.720">
    <property type="entry name" value="NAD(P)-binding Rossmann-like Domain"/>
    <property type="match status" value="1"/>
</dbReference>
<proteinExistence type="inferred from homology"/>
<dbReference type="PROSITE" id="PS00061">
    <property type="entry name" value="ADH_SHORT"/>
    <property type="match status" value="1"/>
</dbReference>
<dbReference type="RefSeq" id="WP_040275749.1">
    <property type="nucleotide sequence ID" value="NZ_CP029146.1"/>
</dbReference>
<dbReference type="InterPro" id="IPR002347">
    <property type="entry name" value="SDR_fam"/>
</dbReference>
<dbReference type="Pfam" id="PF00106">
    <property type="entry name" value="adh_short"/>
    <property type="match status" value="1"/>
</dbReference>
<comment type="similarity">
    <text evidence="1">Belongs to the short-chain dehydrogenases/reductases (SDR) family.</text>
</comment>
<dbReference type="AlphaFoldDB" id="A0A098BWA2"/>
<dbReference type="EMBL" id="CCSD01000112">
    <property type="protein sequence ID" value="CDZ92505.1"/>
    <property type="molecule type" value="Genomic_DNA"/>
</dbReference>
<dbReference type="SUPFAM" id="SSF51735">
    <property type="entry name" value="NAD(P)-binding Rossmann-fold domains"/>
    <property type="match status" value="1"/>
</dbReference>
<dbReference type="PRINTS" id="PR00081">
    <property type="entry name" value="GDHRDH"/>
</dbReference>
<dbReference type="GO" id="GO:0016491">
    <property type="term" value="F:oxidoreductase activity"/>
    <property type="evidence" value="ECO:0007669"/>
    <property type="project" value="UniProtKB-KW"/>
</dbReference>
<evidence type="ECO:0000313" key="4">
    <source>
        <dbReference type="Proteomes" id="UP000042997"/>
    </source>
</evidence>
<gene>
    <name evidence="3" type="primary">hcaB</name>
    <name evidence="3" type="ORF">RHRU231_960034</name>
</gene>
<dbReference type="PANTHER" id="PTHR43180:SF66">
    <property type="entry name" value="SHORT-CHAIN DEHYDROGENASE_REDUCTASE FAMILY PROTEIN"/>
    <property type="match status" value="1"/>
</dbReference>
<dbReference type="Proteomes" id="UP000042997">
    <property type="component" value="Unassembled WGS sequence"/>
</dbReference>
<organism evidence="3 4">
    <name type="scientific">Rhodococcus ruber</name>
    <dbReference type="NCBI Taxonomy" id="1830"/>
    <lineage>
        <taxon>Bacteria</taxon>
        <taxon>Bacillati</taxon>
        <taxon>Actinomycetota</taxon>
        <taxon>Actinomycetes</taxon>
        <taxon>Mycobacteriales</taxon>
        <taxon>Nocardiaceae</taxon>
        <taxon>Rhodococcus</taxon>
    </lineage>
</organism>
<dbReference type="EC" id="1.3.1.-" evidence="3"/>
<evidence type="ECO:0000313" key="3">
    <source>
        <dbReference type="EMBL" id="CDZ92505.1"/>
    </source>
</evidence>
<dbReference type="InterPro" id="IPR020904">
    <property type="entry name" value="Sc_DH/Rdtase_CS"/>
</dbReference>
<dbReference type="OrthoDB" id="9803333at2"/>
<dbReference type="PANTHER" id="PTHR43180">
    <property type="entry name" value="3-OXOACYL-(ACYL-CARRIER-PROTEIN) REDUCTASE (AFU_ORTHOLOGUE AFUA_6G11210)"/>
    <property type="match status" value="1"/>
</dbReference>